<feature type="compositionally biased region" description="Pro residues" evidence="6">
    <location>
        <begin position="89"/>
        <end position="100"/>
    </location>
</feature>
<organism evidence="8 9">
    <name type="scientific">Catellatospora coxensis</name>
    <dbReference type="NCBI Taxonomy" id="310354"/>
    <lineage>
        <taxon>Bacteria</taxon>
        <taxon>Bacillati</taxon>
        <taxon>Actinomycetota</taxon>
        <taxon>Actinomycetes</taxon>
        <taxon>Micromonosporales</taxon>
        <taxon>Micromonosporaceae</taxon>
        <taxon>Catellatospora</taxon>
    </lineage>
</organism>
<dbReference type="RefSeq" id="WP_203694950.1">
    <property type="nucleotide sequence ID" value="NZ_BAAALC010000001.1"/>
</dbReference>
<keyword evidence="5 7" id="KW-0472">Membrane</keyword>
<evidence type="ECO:0000313" key="8">
    <source>
        <dbReference type="EMBL" id="GIG08640.1"/>
    </source>
</evidence>
<dbReference type="GO" id="GO:0016020">
    <property type="term" value="C:membrane"/>
    <property type="evidence" value="ECO:0007669"/>
    <property type="project" value="UniProtKB-SubCell"/>
</dbReference>
<evidence type="ECO:0000256" key="4">
    <source>
        <dbReference type="ARBA" id="ARBA00022989"/>
    </source>
</evidence>
<proteinExistence type="predicted"/>
<protein>
    <recommendedName>
        <fullName evidence="10">Major facilitator superfamily (MFS) profile domain-containing protein</fullName>
    </recommendedName>
</protein>
<evidence type="ECO:0000256" key="7">
    <source>
        <dbReference type="SAM" id="Phobius"/>
    </source>
</evidence>
<keyword evidence="4 7" id="KW-1133">Transmembrane helix</keyword>
<dbReference type="PANTHER" id="PTHR42718:SF9">
    <property type="entry name" value="MAJOR FACILITATOR SUPERFAMILY MULTIDRUG TRANSPORTER MFSC"/>
    <property type="match status" value="1"/>
</dbReference>
<dbReference type="EMBL" id="BONI01000050">
    <property type="protein sequence ID" value="GIG08640.1"/>
    <property type="molecule type" value="Genomic_DNA"/>
</dbReference>
<evidence type="ECO:0000256" key="1">
    <source>
        <dbReference type="ARBA" id="ARBA00004141"/>
    </source>
</evidence>
<feature type="region of interest" description="Disordered" evidence="6">
    <location>
        <begin position="86"/>
        <end position="117"/>
    </location>
</feature>
<sequence>MTQVTADTSYTMLLGGLLVLGMGMGLTMMPILSGALGSLTDHQIARGSTLMNIIQQTAGSIGTAVMSVVLTNHVLNSPAATAYMASPKAPCPPTRCPRPSWPKANRRWPKHSAAPTW</sequence>
<dbReference type="PANTHER" id="PTHR42718">
    <property type="entry name" value="MAJOR FACILITATOR SUPERFAMILY MULTIDRUG TRANSPORTER MFSC"/>
    <property type="match status" value="1"/>
</dbReference>
<keyword evidence="2" id="KW-0813">Transport</keyword>
<evidence type="ECO:0000313" key="9">
    <source>
        <dbReference type="Proteomes" id="UP000630887"/>
    </source>
</evidence>
<dbReference type="Proteomes" id="UP000630887">
    <property type="component" value="Unassembled WGS sequence"/>
</dbReference>
<evidence type="ECO:0000256" key="3">
    <source>
        <dbReference type="ARBA" id="ARBA00022692"/>
    </source>
</evidence>
<keyword evidence="9" id="KW-1185">Reference proteome</keyword>
<dbReference type="InterPro" id="IPR036259">
    <property type="entry name" value="MFS_trans_sf"/>
</dbReference>
<dbReference type="SUPFAM" id="SSF103473">
    <property type="entry name" value="MFS general substrate transporter"/>
    <property type="match status" value="1"/>
</dbReference>
<comment type="caution">
    <text evidence="8">The sequence shown here is derived from an EMBL/GenBank/DDBJ whole genome shotgun (WGS) entry which is preliminary data.</text>
</comment>
<name>A0A8J3L9C1_9ACTN</name>
<reference evidence="8 9" key="1">
    <citation type="submission" date="2021-01" db="EMBL/GenBank/DDBJ databases">
        <title>Whole genome shotgun sequence of Catellatospora coxensis NBRC 107359.</title>
        <authorList>
            <person name="Komaki H."/>
            <person name="Tamura T."/>
        </authorList>
    </citation>
    <scope>NUCLEOTIDE SEQUENCE [LARGE SCALE GENOMIC DNA]</scope>
    <source>
        <strain evidence="8 9">NBRC 107359</strain>
    </source>
</reference>
<comment type="subcellular location">
    <subcellularLocation>
        <location evidence="1">Membrane</location>
        <topology evidence="1">Multi-pass membrane protein</topology>
    </subcellularLocation>
</comment>
<keyword evidence="3 7" id="KW-0812">Transmembrane</keyword>
<evidence type="ECO:0008006" key="10">
    <source>
        <dbReference type="Google" id="ProtNLM"/>
    </source>
</evidence>
<evidence type="ECO:0000256" key="6">
    <source>
        <dbReference type="SAM" id="MobiDB-lite"/>
    </source>
</evidence>
<accession>A0A8J3L9C1</accession>
<gene>
    <name evidence="8" type="ORF">Cco03nite_53400</name>
</gene>
<feature type="transmembrane region" description="Helical" evidence="7">
    <location>
        <begin position="12"/>
        <end position="36"/>
    </location>
</feature>
<evidence type="ECO:0000256" key="5">
    <source>
        <dbReference type="ARBA" id="ARBA00023136"/>
    </source>
</evidence>
<dbReference type="AlphaFoldDB" id="A0A8J3L9C1"/>
<evidence type="ECO:0000256" key="2">
    <source>
        <dbReference type="ARBA" id="ARBA00022448"/>
    </source>
</evidence>